<dbReference type="STRING" id="1802485.A2V97_01620"/>
<feature type="region of interest" description="Disordered" evidence="1">
    <location>
        <begin position="96"/>
        <end position="129"/>
    </location>
</feature>
<protein>
    <submittedName>
        <fullName evidence="2">Uncharacterized protein</fullName>
    </submittedName>
</protein>
<feature type="compositionally biased region" description="Basic and acidic residues" evidence="1">
    <location>
        <begin position="96"/>
        <end position="114"/>
    </location>
</feature>
<reference evidence="2 3" key="1">
    <citation type="journal article" date="2016" name="Nat. Commun.">
        <title>Thousands of microbial genomes shed light on interconnected biogeochemical processes in an aquifer system.</title>
        <authorList>
            <person name="Anantharaman K."/>
            <person name="Brown C.T."/>
            <person name="Hug L.A."/>
            <person name="Sharon I."/>
            <person name="Castelle C.J."/>
            <person name="Probst A.J."/>
            <person name="Thomas B.C."/>
            <person name="Singh A."/>
            <person name="Wilkins M.J."/>
            <person name="Karaoz U."/>
            <person name="Brodie E.L."/>
            <person name="Williams K.H."/>
            <person name="Hubbard S.S."/>
            <person name="Banfield J.F."/>
        </authorList>
    </citation>
    <scope>NUCLEOTIDE SEQUENCE [LARGE SCALE GENOMIC DNA]</scope>
</reference>
<proteinExistence type="predicted"/>
<evidence type="ECO:0000313" key="2">
    <source>
        <dbReference type="EMBL" id="OGM15310.1"/>
    </source>
</evidence>
<name>A0A1F7XJX7_9BACT</name>
<evidence type="ECO:0000313" key="3">
    <source>
        <dbReference type="Proteomes" id="UP000177382"/>
    </source>
</evidence>
<dbReference type="AlphaFoldDB" id="A0A1F7XJX7"/>
<comment type="caution">
    <text evidence="2">The sequence shown here is derived from an EMBL/GenBank/DDBJ whole genome shotgun (WGS) entry which is preliminary data.</text>
</comment>
<dbReference type="EMBL" id="MGFX01000006">
    <property type="protein sequence ID" value="OGM15310.1"/>
    <property type="molecule type" value="Genomic_DNA"/>
</dbReference>
<sequence>MNIKSGVAKTAQQIAQQAAKQVVQEPFEMAKSAAKQVGAVEAVKSTSPQYQAPQVPRATEAEIRNLHEKDKSVSTSRYQSLQKEIQAIAIQKKERERQAKELEETQKMMKKDASRPLVEPVTKTSRNPLKGMAKKLSDLGKRAEIRMPPSG</sequence>
<evidence type="ECO:0000256" key="1">
    <source>
        <dbReference type="SAM" id="MobiDB-lite"/>
    </source>
</evidence>
<dbReference type="Proteomes" id="UP000177382">
    <property type="component" value="Unassembled WGS sequence"/>
</dbReference>
<gene>
    <name evidence="2" type="ORF">A2V97_01620</name>
</gene>
<accession>A0A1F7XJX7</accession>
<organism evidence="2 3">
    <name type="scientific">Candidatus Woesebacteria bacterium RBG_16_42_24</name>
    <dbReference type="NCBI Taxonomy" id="1802485"/>
    <lineage>
        <taxon>Bacteria</taxon>
        <taxon>Candidatus Woeseibacteriota</taxon>
    </lineage>
</organism>